<dbReference type="PANTHER" id="PTHR46060">
    <property type="entry name" value="MARINER MOS1 TRANSPOSASE-LIKE PROTEIN"/>
    <property type="match status" value="1"/>
</dbReference>
<reference evidence="1 2" key="1">
    <citation type="journal article" date="2019" name="Commun. Biol.">
        <title>The bagworm genome reveals a unique fibroin gene that provides high tensile strength.</title>
        <authorList>
            <person name="Kono N."/>
            <person name="Nakamura H."/>
            <person name="Ohtoshi R."/>
            <person name="Tomita M."/>
            <person name="Numata K."/>
            <person name="Arakawa K."/>
        </authorList>
    </citation>
    <scope>NUCLEOTIDE SEQUENCE [LARGE SCALE GENOMIC DNA]</scope>
</reference>
<evidence type="ECO:0008006" key="3">
    <source>
        <dbReference type="Google" id="ProtNLM"/>
    </source>
</evidence>
<protein>
    <recommendedName>
        <fullName evidence="3">Mariner Mos1 transposase</fullName>
    </recommendedName>
</protein>
<dbReference type="Gene3D" id="3.30.420.10">
    <property type="entry name" value="Ribonuclease H-like superfamily/Ribonuclease H"/>
    <property type="match status" value="1"/>
</dbReference>
<gene>
    <name evidence="1" type="ORF">EVAR_21586_1</name>
</gene>
<accession>A0A4C1UXG4</accession>
<comment type="caution">
    <text evidence="1">The sequence shown here is derived from an EMBL/GenBank/DDBJ whole genome shotgun (WGS) entry which is preliminary data.</text>
</comment>
<dbReference type="Proteomes" id="UP000299102">
    <property type="component" value="Unassembled WGS sequence"/>
</dbReference>
<dbReference type="EMBL" id="BGZK01000242">
    <property type="protein sequence ID" value="GBP31148.1"/>
    <property type="molecule type" value="Genomic_DNA"/>
</dbReference>
<organism evidence="1 2">
    <name type="scientific">Eumeta variegata</name>
    <name type="common">Bagworm moth</name>
    <name type="synonym">Eumeta japonica</name>
    <dbReference type="NCBI Taxonomy" id="151549"/>
    <lineage>
        <taxon>Eukaryota</taxon>
        <taxon>Metazoa</taxon>
        <taxon>Ecdysozoa</taxon>
        <taxon>Arthropoda</taxon>
        <taxon>Hexapoda</taxon>
        <taxon>Insecta</taxon>
        <taxon>Pterygota</taxon>
        <taxon>Neoptera</taxon>
        <taxon>Endopterygota</taxon>
        <taxon>Lepidoptera</taxon>
        <taxon>Glossata</taxon>
        <taxon>Ditrysia</taxon>
        <taxon>Tineoidea</taxon>
        <taxon>Psychidae</taxon>
        <taxon>Oiketicinae</taxon>
        <taxon>Eumeta</taxon>
    </lineage>
</organism>
<evidence type="ECO:0000313" key="1">
    <source>
        <dbReference type="EMBL" id="GBP31148.1"/>
    </source>
</evidence>
<keyword evidence="2" id="KW-1185">Reference proteome</keyword>
<dbReference type="GO" id="GO:0003676">
    <property type="term" value="F:nucleic acid binding"/>
    <property type="evidence" value="ECO:0007669"/>
    <property type="project" value="InterPro"/>
</dbReference>
<dbReference type="AlphaFoldDB" id="A0A4C1UXG4"/>
<dbReference type="PANTHER" id="PTHR46060:SF1">
    <property type="entry name" value="MARINER MOS1 TRANSPOSASE-LIKE PROTEIN"/>
    <property type="match status" value="1"/>
</dbReference>
<dbReference type="OrthoDB" id="10017160at2759"/>
<sequence length="191" mass="21672">MICVRGEGASVYSDNRRQHQCCTTHDKERQNSDLSADSGKLMLFGAAKRSKDSPVVALYDIVAGDEIWTYCYDVESKRQSAQWVFPFEKFPTNAKRDRNIGKKMVAFSFGMTGMKILTHPPYNLDPVPCDFYLFPKIKEKLLGKWFTDTEEAVTAHEKAIGMIPKSIRRPVTDISRLPLSPTCDFRPPATN</sequence>
<proteinExistence type="predicted"/>
<name>A0A4C1UXG4_EUMVA</name>
<evidence type="ECO:0000313" key="2">
    <source>
        <dbReference type="Proteomes" id="UP000299102"/>
    </source>
</evidence>
<dbReference type="InterPro" id="IPR036397">
    <property type="entry name" value="RNaseH_sf"/>
</dbReference>
<dbReference type="InterPro" id="IPR052709">
    <property type="entry name" value="Transposase-MT_Hybrid"/>
</dbReference>